<protein>
    <submittedName>
        <fullName evidence="1">Uncharacterized protein</fullName>
    </submittedName>
</protein>
<evidence type="ECO:0000313" key="2">
    <source>
        <dbReference type="Proteomes" id="UP001054837"/>
    </source>
</evidence>
<evidence type="ECO:0000313" key="1">
    <source>
        <dbReference type="EMBL" id="GIX74966.1"/>
    </source>
</evidence>
<sequence length="141" mass="15725">MIQFTSPSSDDAKGGPALTISKVLKDFPIHPGKVPHVNKRVCDLKADDVFIQWERERSGGMQVKNELSRNQRKNMIQFTSPSSDDAKGGPALTISKALKDFPIPPGKVPHVNKRVCDLKADDVFIQWERERSGGMQVKNEL</sequence>
<dbReference type="EMBL" id="BPLQ01000787">
    <property type="protein sequence ID" value="GIX74966.1"/>
    <property type="molecule type" value="Genomic_DNA"/>
</dbReference>
<dbReference type="Proteomes" id="UP001054837">
    <property type="component" value="Unassembled WGS sequence"/>
</dbReference>
<accession>A0AAV4MUA8</accession>
<keyword evidence="2" id="KW-1185">Reference proteome</keyword>
<dbReference type="AlphaFoldDB" id="A0AAV4MUA8"/>
<proteinExistence type="predicted"/>
<name>A0AAV4MUA8_9ARAC</name>
<reference evidence="1 2" key="1">
    <citation type="submission" date="2021-06" db="EMBL/GenBank/DDBJ databases">
        <title>Caerostris darwini draft genome.</title>
        <authorList>
            <person name="Kono N."/>
            <person name="Arakawa K."/>
        </authorList>
    </citation>
    <scope>NUCLEOTIDE SEQUENCE [LARGE SCALE GENOMIC DNA]</scope>
</reference>
<organism evidence="1 2">
    <name type="scientific">Caerostris darwini</name>
    <dbReference type="NCBI Taxonomy" id="1538125"/>
    <lineage>
        <taxon>Eukaryota</taxon>
        <taxon>Metazoa</taxon>
        <taxon>Ecdysozoa</taxon>
        <taxon>Arthropoda</taxon>
        <taxon>Chelicerata</taxon>
        <taxon>Arachnida</taxon>
        <taxon>Araneae</taxon>
        <taxon>Araneomorphae</taxon>
        <taxon>Entelegynae</taxon>
        <taxon>Araneoidea</taxon>
        <taxon>Araneidae</taxon>
        <taxon>Caerostris</taxon>
    </lineage>
</organism>
<gene>
    <name evidence="1" type="ORF">CDAR_248641</name>
</gene>
<comment type="caution">
    <text evidence="1">The sequence shown here is derived from an EMBL/GenBank/DDBJ whole genome shotgun (WGS) entry which is preliminary data.</text>
</comment>